<reference evidence="2" key="1">
    <citation type="submission" date="2012-02" db="EMBL/GenBank/DDBJ databases">
        <title>Complete sequence of Desulfitobacterium dichloroeliminans LMG P-21439.</title>
        <authorList>
            <person name="Lucas S."/>
            <person name="Han J."/>
            <person name="Lapidus A."/>
            <person name="Cheng J.-F."/>
            <person name="Goodwin L."/>
            <person name="Pitluck S."/>
            <person name="Peters L."/>
            <person name="Ovchinnikova G."/>
            <person name="Teshima H."/>
            <person name="Detter J.C."/>
            <person name="Han C."/>
            <person name="Tapia R."/>
            <person name="Land M."/>
            <person name="Hauser L."/>
            <person name="Kyrpides N."/>
            <person name="Ivanova N."/>
            <person name="Pagani I."/>
            <person name="Kruse T."/>
            <person name="de Vos W.M."/>
            <person name="Boon N."/>
            <person name="Smidt H."/>
            <person name="Woyke T."/>
        </authorList>
    </citation>
    <scope>NUCLEOTIDE SEQUENCE [LARGE SCALE GENOMIC DNA]</scope>
    <source>
        <strain evidence="2">LMG P-21439 / DCA1</strain>
    </source>
</reference>
<gene>
    <name evidence="1" type="ordered locus">Desdi_2122</name>
</gene>
<dbReference type="EMBL" id="CP003344">
    <property type="protein sequence ID" value="AGA69563.1"/>
    <property type="molecule type" value="Genomic_DNA"/>
</dbReference>
<protein>
    <submittedName>
        <fullName evidence="1">Uncharacterized protein</fullName>
    </submittedName>
</protein>
<name>L0F9G1_DESDL</name>
<dbReference type="KEGG" id="ddl:Desdi_2122"/>
<dbReference type="Proteomes" id="UP000010797">
    <property type="component" value="Chromosome"/>
</dbReference>
<accession>L0F9G1</accession>
<organism evidence="1 2">
    <name type="scientific">Desulfitobacterium dichloroeliminans (strain LMG P-21439 / DCA1)</name>
    <dbReference type="NCBI Taxonomy" id="871963"/>
    <lineage>
        <taxon>Bacteria</taxon>
        <taxon>Bacillati</taxon>
        <taxon>Bacillota</taxon>
        <taxon>Clostridia</taxon>
        <taxon>Eubacteriales</taxon>
        <taxon>Desulfitobacteriaceae</taxon>
        <taxon>Desulfitobacterium</taxon>
    </lineage>
</organism>
<dbReference type="STRING" id="871963.Desdi_2122"/>
<evidence type="ECO:0000313" key="1">
    <source>
        <dbReference type="EMBL" id="AGA69563.1"/>
    </source>
</evidence>
<proteinExistence type="predicted"/>
<keyword evidence="2" id="KW-1185">Reference proteome</keyword>
<sequence length="52" mass="6305">MILNYRVELCRQCYYKRTRRCGKSDLYIHNLTPAEPGGECKNHRLVPWVPYY</sequence>
<dbReference type="eggNOG" id="ENOG502ZGXP">
    <property type="taxonomic scope" value="Bacteria"/>
</dbReference>
<evidence type="ECO:0000313" key="2">
    <source>
        <dbReference type="Proteomes" id="UP000010797"/>
    </source>
</evidence>
<dbReference type="AlphaFoldDB" id="L0F9G1"/>
<dbReference type="HOGENOM" id="CLU_3079129_0_0_9"/>